<proteinExistence type="predicted"/>
<organism evidence="1 2">
    <name type="scientific">Aquicoccus porphyridii</name>
    <dbReference type="NCBI Taxonomy" id="1852029"/>
    <lineage>
        <taxon>Bacteria</taxon>
        <taxon>Pseudomonadati</taxon>
        <taxon>Pseudomonadota</taxon>
        <taxon>Alphaproteobacteria</taxon>
        <taxon>Rhodobacterales</taxon>
        <taxon>Paracoccaceae</taxon>
        <taxon>Aquicoccus</taxon>
    </lineage>
</organism>
<dbReference type="Proteomes" id="UP000325291">
    <property type="component" value="Unassembled WGS sequence"/>
</dbReference>
<dbReference type="InterPro" id="IPR022201">
    <property type="entry name" value="DUF3726"/>
</dbReference>
<accession>A0A5A9YYH7</accession>
<dbReference type="Pfam" id="PF12525">
    <property type="entry name" value="DUF3726"/>
    <property type="match status" value="1"/>
</dbReference>
<keyword evidence="2" id="KW-1185">Reference proteome</keyword>
<dbReference type="RefSeq" id="WP_111367533.1">
    <property type="nucleotide sequence ID" value="NZ_VINQ01000022.1"/>
</dbReference>
<evidence type="ECO:0000313" key="1">
    <source>
        <dbReference type="EMBL" id="KAA0909909.1"/>
    </source>
</evidence>
<dbReference type="AlphaFoldDB" id="A0A5A9YYH7"/>
<protein>
    <submittedName>
        <fullName evidence="1">DUF3726 domain-containing protein</fullName>
    </submittedName>
</protein>
<sequence length="214" mass="22105">MMHDVSAMGHARTAPALHLSLSEIGALSLRAIRGAGRSWGEAEEGAEAACWLARAGLDWATALIGVLSIPINSPHCPLRAGMAITDFSDLPESASHCEQMLPDLHHPGFLLPFAARTAARSGQTLRLTSDGATAILVPGEAPALTGDINATGPLTVRLGPHRATETARSCWPRAHSGTIDSGQYATLTALMLCITVPSSAESLAGAGARGSDND</sequence>
<comment type="caution">
    <text evidence="1">The sequence shown here is derived from an EMBL/GenBank/DDBJ whole genome shotgun (WGS) entry which is preliminary data.</text>
</comment>
<gene>
    <name evidence="1" type="ORF">FLO80_19355</name>
</gene>
<dbReference type="EMBL" id="VINQ01000022">
    <property type="protein sequence ID" value="KAA0909909.1"/>
    <property type="molecule type" value="Genomic_DNA"/>
</dbReference>
<name>A0A5A9YYH7_9RHOB</name>
<evidence type="ECO:0000313" key="2">
    <source>
        <dbReference type="Proteomes" id="UP000325291"/>
    </source>
</evidence>
<reference evidence="1 2" key="1">
    <citation type="submission" date="2019-07" db="EMBL/GenBank/DDBJ databases">
        <title>Aquicoccus porphyridii gen. nov., sp. nov., isolated from a small marine red alga, Porphyridium marinum.</title>
        <authorList>
            <person name="Liu L."/>
        </authorList>
    </citation>
    <scope>NUCLEOTIDE SEQUENCE [LARGE SCALE GENOMIC DNA]</scope>
    <source>
        <strain evidence="1 2">L1 8-17</strain>
    </source>
</reference>